<sequence length="180" mass="20975">MKSCFDPEELKRNGIKIKTELPSRDKGGQPIVLEHYGDLISIDGPKLKTLKDKLRQFDDLAEDTMIEYYVFNYFKTLGELKKELDTEIENELFKPTIQGAYSAGYVNGLVYTKKRLIRELMDMHNHLFVTILFPNMDDSEFITQLNEIVFGFEEGEYDYESTMSKLREVLIIYCNDKGIS</sequence>
<comment type="caution">
    <text evidence="1">The sequence shown here is derived from an EMBL/GenBank/DDBJ whole genome shotgun (WGS) entry which is preliminary data.</text>
</comment>
<gene>
    <name evidence="1" type="ORF">HNP21_006283</name>
</gene>
<reference evidence="1" key="1">
    <citation type="submission" date="2020-08" db="EMBL/GenBank/DDBJ databases">
        <title>Functional genomics of gut bacteria from endangered species of beetles.</title>
        <authorList>
            <person name="Carlos-Shanley C."/>
        </authorList>
    </citation>
    <scope>NUCLEOTIDE SEQUENCE [LARGE SCALE GENOMIC DNA]</scope>
    <source>
        <strain evidence="1">S00060</strain>
    </source>
</reference>
<protein>
    <submittedName>
        <fullName evidence="1">Uncharacterized protein</fullName>
    </submittedName>
</protein>
<organism evidence="1 2">
    <name type="scientific">Priestia aryabhattai</name>
    <name type="common">Bacillus aryabhattai</name>
    <dbReference type="NCBI Taxonomy" id="412384"/>
    <lineage>
        <taxon>Bacteria</taxon>
        <taxon>Bacillati</taxon>
        <taxon>Bacillota</taxon>
        <taxon>Bacilli</taxon>
        <taxon>Bacillales</taxon>
        <taxon>Bacillaceae</taxon>
        <taxon>Priestia</taxon>
    </lineage>
</organism>
<dbReference type="RefSeq" id="WP_182528295.1">
    <property type="nucleotide sequence ID" value="NZ_JACJHT010000027.1"/>
</dbReference>
<dbReference type="Proteomes" id="UP000543174">
    <property type="component" value="Unassembled WGS sequence"/>
</dbReference>
<dbReference type="EMBL" id="JACJHT010000027">
    <property type="protein sequence ID" value="MBA9043105.1"/>
    <property type="molecule type" value="Genomic_DNA"/>
</dbReference>
<evidence type="ECO:0000313" key="2">
    <source>
        <dbReference type="Proteomes" id="UP000543174"/>
    </source>
</evidence>
<dbReference type="AlphaFoldDB" id="A0A7W3NHL7"/>
<proteinExistence type="predicted"/>
<accession>A0A7W3NHL7</accession>
<evidence type="ECO:0000313" key="1">
    <source>
        <dbReference type="EMBL" id="MBA9043105.1"/>
    </source>
</evidence>
<keyword evidence="2" id="KW-1185">Reference proteome</keyword>
<name>A0A7W3NHL7_PRIAR</name>